<dbReference type="PROSITE" id="PS00330">
    <property type="entry name" value="HEMOLYSIN_CALCIUM"/>
    <property type="match status" value="1"/>
</dbReference>
<evidence type="ECO:0000313" key="4">
    <source>
        <dbReference type="EMBL" id="TCZ66721.1"/>
    </source>
</evidence>
<dbReference type="PRINTS" id="PR00313">
    <property type="entry name" value="CABNDNGRPT"/>
</dbReference>
<dbReference type="GO" id="GO:0005576">
    <property type="term" value="C:extracellular region"/>
    <property type="evidence" value="ECO:0007669"/>
    <property type="project" value="UniProtKB-SubCell"/>
</dbReference>
<dbReference type="OrthoDB" id="7301026at2"/>
<organism evidence="4 5">
    <name type="scientific">Roseicella aquatilis</name>
    <dbReference type="NCBI Taxonomy" id="2527868"/>
    <lineage>
        <taxon>Bacteria</taxon>
        <taxon>Pseudomonadati</taxon>
        <taxon>Pseudomonadota</taxon>
        <taxon>Alphaproteobacteria</taxon>
        <taxon>Acetobacterales</taxon>
        <taxon>Roseomonadaceae</taxon>
        <taxon>Roseicella</taxon>
    </lineage>
</organism>
<dbReference type="InterPro" id="IPR011049">
    <property type="entry name" value="Serralysin-like_metalloprot_C"/>
</dbReference>
<dbReference type="GO" id="GO:0005509">
    <property type="term" value="F:calcium ion binding"/>
    <property type="evidence" value="ECO:0007669"/>
    <property type="project" value="InterPro"/>
</dbReference>
<dbReference type="AlphaFoldDB" id="A0A4R4DW12"/>
<comment type="caution">
    <text evidence="4">The sequence shown here is derived from an EMBL/GenBank/DDBJ whole genome shotgun (WGS) entry which is preliminary data.</text>
</comment>
<feature type="compositionally biased region" description="Basic and acidic residues" evidence="3">
    <location>
        <begin position="1"/>
        <end position="11"/>
    </location>
</feature>
<name>A0A4R4DW12_9PROT</name>
<dbReference type="Gene3D" id="2.150.10.10">
    <property type="entry name" value="Serralysin-like metalloprotease, C-terminal"/>
    <property type="match status" value="1"/>
</dbReference>
<keyword evidence="2" id="KW-0964">Secreted</keyword>
<gene>
    <name evidence="4" type="ORF">EXY23_01020</name>
</gene>
<evidence type="ECO:0000256" key="3">
    <source>
        <dbReference type="SAM" id="MobiDB-lite"/>
    </source>
</evidence>
<evidence type="ECO:0000313" key="5">
    <source>
        <dbReference type="Proteomes" id="UP000295023"/>
    </source>
</evidence>
<evidence type="ECO:0000256" key="2">
    <source>
        <dbReference type="ARBA" id="ARBA00022525"/>
    </source>
</evidence>
<dbReference type="PANTHER" id="PTHR38340:SF1">
    <property type="entry name" value="S-LAYER PROTEIN"/>
    <property type="match status" value="1"/>
</dbReference>
<dbReference type="InterPro" id="IPR001343">
    <property type="entry name" value="Hemolysn_Ca-bd"/>
</dbReference>
<dbReference type="RefSeq" id="WP_132283690.1">
    <property type="nucleotide sequence ID" value="NZ_SKBM01000001.1"/>
</dbReference>
<keyword evidence="5" id="KW-1185">Reference proteome</keyword>
<proteinExistence type="predicted"/>
<evidence type="ECO:0000256" key="1">
    <source>
        <dbReference type="ARBA" id="ARBA00004613"/>
    </source>
</evidence>
<dbReference type="EMBL" id="SKBM01000001">
    <property type="protein sequence ID" value="TCZ66721.1"/>
    <property type="molecule type" value="Genomic_DNA"/>
</dbReference>
<dbReference type="SUPFAM" id="SSF51120">
    <property type="entry name" value="beta-Roll"/>
    <property type="match status" value="2"/>
</dbReference>
<dbReference type="InterPro" id="IPR018511">
    <property type="entry name" value="Hemolysin-typ_Ca-bd_CS"/>
</dbReference>
<accession>A0A4R4DW12</accession>
<dbReference type="Proteomes" id="UP000295023">
    <property type="component" value="Unassembled WGS sequence"/>
</dbReference>
<feature type="region of interest" description="Disordered" evidence="3">
    <location>
        <begin position="1"/>
        <end position="37"/>
    </location>
</feature>
<protein>
    <submittedName>
        <fullName evidence="4">Calcium-binding protein</fullName>
    </submittedName>
</protein>
<dbReference type="InterPro" id="IPR050557">
    <property type="entry name" value="RTX_toxin/Mannuronan_C5-epim"/>
</dbReference>
<sequence length="286" mass="28822">MKTQDTGRIDSGRATGASGHGWPDAAEGGQGRAGDDILAGSVGAERMHGGGGTDTVDYSTSPEGVAVILNRTDGWGISFEYPKTSAGGHGGMAEGDRYASVETVIASQHDDLVYGSARGTTAWLLDGNDVFDTRQTSPAADSVHGGAGDDSLWGGGGADTLAGGAGDDSIFGEDGGDLLLAGPGLDKLDGGAGDDMLVGAAPGTSGHVYSVALHQGSVADYTITGHVFAAGTPEEATWFTVADNRDGSPEGTDTLLRVSVIEFADKVVDLLHPTVPLVTETSPFGL</sequence>
<comment type="subcellular location">
    <subcellularLocation>
        <location evidence="1">Secreted</location>
    </subcellularLocation>
</comment>
<reference evidence="4 5" key="1">
    <citation type="submission" date="2019-03" db="EMBL/GenBank/DDBJ databases">
        <title>Paracraurococcus aquatilis NE82 genome sequence.</title>
        <authorList>
            <person name="Zhao Y."/>
            <person name="Du Z."/>
        </authorList>
    </citation>
    <scope>NUCLEOTIDE SEQUENCE [LARGE SCALE GENOMIC DNA]</scope>
    <source>
        <strain evidence="4 5">NE82</strain>
    </source>
</reference>
<dbReference type="PANTHER" id="PTHR38340">
    <property type="entry name" value="S-LAYER PROTEIN"/>
    <property type="match status" value="1"/>
</dbReference>
<dbReference type="Pfam" id="PF00353">
    <property type="entry name" value="HemolysinCabind"/>
    <property type="match status" value="3"/>
</dbReference>